<dbReference type="InterPro" id="IPR002048">
    <property type="entry name" value="EF_hand_dom"/>
</dbReference>
<feature type="domain" description="EF-hand" evidence="2">
    <location>
        <begin position="102"/>
        <end position="119"/>
    </location>
</feature>
<dbReference type="InterPro" id="IPR011992">
    <property type="entry name" value="EF-hand-dom_pair"/>
</dbReference>
<feature type="chain" id="PRO_5014779702" evidence="1">
    <location>
        <begin position="19"/>
        <end position="136"/>
    </location>
</feature>
<sequence length="136" mass="15036">MFKPCLLSLALVSSVAFAVDSLPVVPMIGDITKGQFMERAEQRFAMQDKNGDGVLSVAEKEATLAKVEEVIKQAGKPVPERMSHLKPRGDTTKAQFMARQEKIFERLDKNGDGVIGESERADIKANLEKRVMESTQ</sequence>
<evidence type="ECO:0000256" key="1">
    <source>
        <dbReference type="SAM" id="SignalP"/>
    </source>
</evidence>
<dbReference type="AlphaFoldDB" id="A0A2M8HCZ2"/>
<name>A0A2M8HCZ2_9GAMM</name>
<dbReference type="Gene3D" id="1.10.238.10">
    <property type="entry name" value="EF-hand"/>
    <property type="match status" value="1"/>
</dbReference>
<dbReference type="OrthoDB" id="5470953at2"/>
<feature type="signal peptide" evidence="1">
    <location>
        <begin position="1"/>
        <end position="18"/>
    </location>
</feature>
<evidence type="ECO:0000313" key="4">
    <source>
        <dbReference type="Proteomes" id="UP000232060"/>
    </source>
</evidence>
<dbReference type="EMBL" id="PGCP01000004">
    <property type="protein sequence ID" value="PJC94436.1"/>
    <property type="molecule type" value="Genomic_DNA"/>
</dbReference>
<dbReference type="Pfam" id="PF13202">
    <property type="entry name" value="EF-hand_5"/>
    <property type="match status" value="1"/>
</dbReference>
<evidence type="ECO:0000259" key="2">
    <source>
        <dbReference type="Pfam" id="PF13202"/>
    </source>
</evidence>
<dbReference type="GO" id="GO:0005509">
    <property type="term" value="F:calcium ion binding"/>
    <property type="evidence" value="ECO:0007669"/>
    <property type="project" value="InterPro"/>
</dbReference>
<dbReference type="RefSeq" id="WP_100858656.1">
    <property type="nucleotide sequence ID" value="NZ_PGCP01000004.1"/>
</dbReference>
<keyword evidence="4" id="KW-1185">Reference proteome</keyword>
<accession>A0A2M8HCZ2</accession>
<reference evidence="3 4" key="1">
    <citation type="submission" date="2017-11" db="EMBL/GenBank/DDBJ databases">
        <title>Draft genome sequence of environmental isolate Aeromonas lusitania sp. nov. MDC 2473.</title>
        <authorList>
            <person name="Colston S.M."/>
            <person name="Navarro A."/>
            <person name="Martinez-Murcia A.J."/>
            <person name="Graf J."/>
        </authorList>
    </citation>
    <scope>NUCLEOTIDE SEQUENCE [LARGE SCALE GENOMIC DNA]</scope>
    <source>
        <strain evidence="3 4">MDC 2473</strain>
    </source>
</reference>
<organism evidence="3 4">
    <name type="scientific">Aeromonas lusitana</name>
    <dbReference type="NCBI Taxonomy" id="931529"/>
    <lineage>
        <taxon>Bacteria</taxon>
        <taxon>Pseudomonadati</taxon>
        <taxon>Pseudomonadota</taxon>
        <taxon>Gammaproteobacteria</taxon>
        <taxon>Aeromonadales</taxon>
        <taxon>Aeromonadaceae</taxon>
        <taxon>Aeromonas</taxon>
    </lineage>
</organism>
<gene>
    <name evidence="3" type="ORF">CUC44_03810</name>
</gene>
<proteinExistence type="predicted"/>
<comment type="caution">
    <text evidence="3">The sequence shown here is derived from an EMBL/GenBank/DDBJ whole genome shotgun (WGS) entry which is preliminary data.</text>
</comment>
<dbReference type="Proteomes" id="UP000232060">
    <property type="component" value="Unassembled WGS sequence"/>
</dbReference>
<keyword evidence="1" id="KW-0732">Signal</keyword>
<evidence type="ECO:0000313" key="3">
    <source>
        <dbReference type="EMBL" id="PJC94436.1"/>
    </source>
</evidence>
<dbReference type="SUPFAM" id="SSF47473">
    <property type="entry name" value="EF-hand"/>
    <property type="match status" value="1"/>
</dbReference>
<protein>
    <submittedName>
        <fullName evidence="3">Calcium-binding protein</fullName>
    </submittedName>
</protein>